<dbReference type="InterPro" id="IPR000182">
    <property type="entry name" value="GNAT_dom"/>
</dbReference>
<dbReference type="PANTHER" id="PTHR43877">
    <property type="entry name" value="AMINOALKYLPHOSPHONATE N-ACETYLTRANSFERASE-RELATED-RELATED"/>
    <property type="match status" value="1"/>
</dbReference>
<evidence type="ECO:0000256" key="1">
    <source>
        <dbReference type="ARBA" id="ARBA00022679"/>
    </source>
</evidence>
<dbReference type="CDD" id="cd04301">
    <property type="entry name" value="NAT_SF"/>
    <property type="match status" value="1"/>
</dbReference>
<dbReference type="SUPFAM" id="SSF55729">
    <property type="entry name" value="Acyl-CoA N-acyltransferases (Nat)"/>
    <property type="match status" value="1"/>
</dbReference>
<keyword evidence="1 4" id="KW-0808">Transferase</keyword>
<sequence length="174" mass="19228">MLEELSIKRATPADVPALVALVNSAYRGEQSMQGWTTEAHLLGGQRTDAEALLDLLVPTEATMLLCTTAEGQLCGSVYLELQGETLYMGMLSVAPTRQAQGIGKRLLIAAETHAHQHGCTHMRITVISVRAELIAWYERHGYHQTGETEPFPTDTRFGIPRQQLELLVMEKQLS</sequence>
<proteinExistence type="predicted"/>
<organism evidence="4 5">
    <name type="scientific">Hymenobacter volaticus</name>
    <dbReference type="NCBI Taxonomy" id="2932254"/>
    <lineage>
        <taxon>Bacteria</taxon>
        <taxon>Pseudomonadati</taxon>
        <taxon>Bacteroidota</taxon>
        <taxon>Cytophagia</taxon>
        <taxon>Cytophagales</taxon>
        <taxon>Hymenobacteraceae</taxon>
        <taxon>Hymenobacter</taxon>
    </lineage>
</organism>
<reference evidence="4" key="1">
    <citation type="submission" date="2022-04" db="EMBL/GenBank/DDBJ databases">
        <title>Hymenobacter sp. isolated from the air.</title>
        <authorList>
            <person name="Won M."/>
            <person name="Lee C.-M."/>
            <person name="Woen H.-Y."/>
            <person name="Kwon S.-W."/>
        </authorList>
    </citation>
    <scope>NUCLEOTIDE SEQUENCE</scope>
    <source>
        <strain evidence="4">5420S-77</strain>
    </source>
</reference>
<dbReference type="InterPro" id="IPR050832">
    <property type="entry name" value="Bact_Acetyltransf"/>
</dbReference>
<dbReference type="PANTHER" id="PTHR43877:SF2">
    <property type="entry name" value="AMINOALKYLPHOSPHONATE N-ACETYLTRANSFERASE-RELATED"/>
    <property type="match status" value="1"/>
</dbReference>
<gene>
    <name evidence="4" type="ORF">MUN86_12045</name>
</gene>
<feature type="domain" description="N-acetyltransferase" evidence="3">
    <location>
        <begin position="5"/>
        <end position="162"/>
    </location>
</feature>
<dbReference type="InterPro" id="IPR016181">
    <property type="entry name" value="Acyl_CoA_acyltransferase"/>
</dbReference>
<dbReference type="GO" id="GO:0016746">
    <property type="term" value="F:acyltransferase activity"/>
    <property type="evidence" value="ECO:0007669"/>
    <property type="project" value="UniProtKB-KW"/>
</dbReference>
<keyword evidence="2 4" id="KW-0012">Acyltransferase</keyword>
<dbReference type="RefSeq" id="WP_245118059.1">
    <property type="nucleotide sequence ID" value="NZ_CP095061.1"/>
</dbReference>
<protein>
    <submittedName>
        <fullName evidence="4">GNAT family N-acetyltransferase</fullName>
        <ecNumber evidence="4">2.3.1.-</ecNumber>
    </submittedName>
</protein>
<dbReference type="Pfam" id="PF00583">
    <property type="entry name" value="Acetyltransf_1"/>
    <property type="match status" value="1"/>
</dbReference>
<evidence type="ECO:0000259" key="3">
    <source>
        <dbReference type="PROSITE" id="PS51186"/>
    </source>
</evidence>
<evidence type="ECO:0000256" key="2">
    <source>
        <dbReference type="ARBA" id="ARBA00023315"/>
    </source>
</evidence>
<dbReference type="Proteomes" id="UP000830401">
    <property type="component" value="Chromosome"/>
</dbReference>
<evidence type="ECO:0000313" key="4">
    <source>
        <dbReference type="EMBL" id="UOQ64326.1"/>
    </source>
</evidence>
<dbReference type="EC" id="2.3.1.-" evidence="4"/>
<keyword evidence="5" id="KW-1185">Reference proteome</keyword>
<dbReference type="Gene3D" id="3.40.630.30">
    <property type="match status" value="1"/>
</dbReference>
<dbReference type="EMBL" id="CP095061">
    <property type="protein sequence ID" value="UOQ64326.1"/>
    <property type="molecule type" value="Genomic_DNA"/>
</dbReference>
<dbReference type="PROSITE" id="PS51186">
    <property type="entry name" value="GNAT"/>
    <property type="match status" value="1"/>
</dbReference>
<name>A0ABY4G0G6_9BACT</name>
<accession>A0ABY4G0G6</accession>
<evidence type="ECO:0000313" key="5">
    <source>
        <dbReference type="Proteomes" id="UP000830401"/>
    </source>
</evidence>